<protein>
    <submittedName>
        <fullName evidence="2">Uncharacterized protein</fullName>
    </submittedName>
</protein>
<comment type="caution">
    <text evidence="2">The sequence shown here is derived from an EMBL/GenBank/DDBJ whole genome shotgun (WGS) entry which is preliminary data.</text>
</comment>
<sequence>MAFAIKEQPKMEEKGACRICGRGRETATAVQENGLHPLSSGPAVLAAWHLRPNYRRQCPDRGPDLAYLAQQQRMEDAGGSLHEALGPMEAPAQHLLPPIEHEDRGSPSRSPVKYADRGSLVAQQCQPDPNEGGTAAAQDGEEPNAPNTTTGPIN</sequence>
<organism evidence="2 3">
    <name type="scientific">Carnegiea gigantea</name>
    <dbReference type="NCBI Taxonomy" id="171969"/>
    <lineage>
        <taxon>Eukaryota</taxon>
        <taxon>Viridiplantae</taxon>
        <taxon>Streptophyta</taxon>
        <taxon>Embryophyta</taxon>
        <taxon>Tracheophyta</taxon>
        <taxon>Spermatophyta</taxon>
        <taxon>Magnoliopsida</taxon>
        <taxon>eudicotyledons</taxon>
        <taxon>Gunneridae</taxon>
        <taxon>Pentapetalae</taxon>
        <taxon>Caryophyllales</taxon>
        <taxon>Cactineae</taxon>
        <taxon>Cactaceae</taxon>
        <taxon>Cactoideae</taxon>
        <taxon>Echinocereeae</taxon>
        <taxon>Carnegiea</taxon>
    </lineage>
</organism>
<feature type="compositionally biased region" description="Polar residues" evidence="1">
    <location>
        <begin position="145"/>
        <end position="154"/>
    </location>
</feature>
<gene>
    <name evidence="2" type="ORF">Cgig2_000230</name>
</gene>
<dbReference type="Proteomes" id="UP001153076">
    <property type="component" value="Unassembled WGS sequence"/>
</dbReference>
<reference evidence="2" key="1">
    <citation type="submission" date="2022-04" db="EMBL/GenBank/DDBJ databases">
        <title>Carnegiea gigantea Genome sequencing and assembly v2.</title>
        <authorList>
            <person name="Copetti D."/>
            <person name="Sanderson M.J."/>
            <person name="Burquez A."/>
            <person name="Wojciechowski M.F."/>
        </authorList>
    </citation>
    <scope>NUCLEOTIDE SEQUENCE</scope>
    <source>
        <strain evidence="2">SGP5-SGP5p</strain>
        <tissue evidence="2">Aerial part</tissue>
    </source>
</reference>
<dbReference type="AlphaFoldDB" id="A0A9Q1JSY6"/>
<evidence type="ECO:0000256" key="1">
    <source>
        <dbReference type="SAM" id="MobiDB-lite"/>
    </source>
</evidence>
<feature type="region of interest" description="Disordered" evidence="1">
    <location>
        <begin position="70"/>
        <end position="154"/>
    </location>
</feature>
<evidence type="ECO:0000313" key="3">
    <source>
        <dbReference type="Proteomes" id="UP001153076"/>
    </source>
</evidence>
<accession>A0A9Q1JSY6</accession>
<name>A0A9Q1JSY6_9CARY</name>
<keyword evidence="3" id="KW-1185">Reference proteome</keyword>
<dbReference type="EMBL" id="JAKOGI010000797">
    <property type="protein sequence ID" value="KAJ8430398.1"/>
    <property type="molecule type" value="Genomic_DNA"/>
</dbReference>
<evidence type="ECO:0000313" key="2">
    <source>
        <dbReference type="EMBL" id="KAJ8430398.1"/>
    </source>
</evidence>
<proteinExistence type="predicted"/>